<dbReference type="InterPro" id="IPR001789">
    <property type="entry name" value="Sig_transdc_resp-reg_receiver"/>
</dbReference>
<dbReference type="EMBL" id="BMIB01000003">
    <property type="protein sequence ID" value="GGH69493.1"/>
    <property type="molecule type" value="Genomic_DNA"/>
</dbReference>
<evidence type="ECO:0000313" key="5">
    <source>
        <dbReference type="Proteomes" id="UP000627292"/>
    </source>
</evidence>
<feature type="domain" description="HTH LytTR-type" evidence="3">
    <location>
        <begin position="145"/>
        <end position="243"/>
    </location>
</feature>
<dbReference type="PANTHER" id="PTHR37299:SF1">
    <property type="entry name" value="STAGE 0 SPORULATION PROTEIN A HOMOLOG"/>
    <property type="match status" value="1"/>
</dbReference>
<evidence type="ECO:0000313" key="4">
    <source>
        <dbReference type="EMBL" id="GGH69493.1"/>
    </source>
</evidence>
<dbReference type="SMART" id="SM00448">
    <property type="entry name" value="REC"/>
    <property type="match status" value="1"/>
</dbReference>
<dbReference type="GO" id="GO:0003677">
    <property type="term" value="F:DNA binding"/>
    <property type="evidence" value="ECO:0007669"/>
    <property type="project" value="UniProtKB-KW"/>
</dbReference>
<feature type="modified residue" description="4-aspartylphosphate" evidence="1">
    <location>
        <position position="66"/>
    </location>
</feature>
<keyword evidence="1" id="KW-0597">Phosphoprotein</keyword>
<dbReference type="Proteomes" id="UP000627292">
    <property type="component" value="Unassembled WGS sequence"/>
</dbReference>
<keyword evidence="4" id="KW-0238">DNA-binding</keyword>
<dbReference type="InterPro" id="IPR011006">
    <property type="entry name" value="CheY-like_superfamily"/>
</dbReference>
<dbReference type="PROSITE" id="PS50930">
    <property type="entry name" value="HTH_LYTTR"/>
    <property type="match status" value="1"/>
</dbReference>
<protein>
    <submittedName>
        <fullName evidence="4">DNA-binding response regulator</fullName>
    </submittedName>
</protein>
<dbReference type="Gene3D" id="3.40.50.2300">
    <property type="match status" value="1"/>
</dbReference>
<comment type="caution">
    <text evidence="4">The sequence shown here is derived from an EMBL/GenBank/DDBJ whole genome shotgun (WGS) entry which is preliminary data.</text>
</comment>
<dbReference type="PANTHER" id="PTHR37299">
    <property type="entry name" value="TRANSCRIPTIONAL REGULATOR-RELATED"/>
    <property type="match status" value="1"/>
</dbReference>
<evidence type="ECO:0000259" key="3">
    <source>
        <dbReference type="PROSITE" id="PS50930"/>
    </source>
</evidence>
<evidence type="ECO:0000259" key="2">
    <source>
        <dbReference type="PROSITE" id="PS50110"/>
    </source>
</evidence>
<reference evidence="4" key="1">
    <citation type="journal article" date="2014" name="Int. J. Syst. Evol. Microbiol.">
        <title>Complete genome sequence of Corynebacterium casei LMG S-19264T (=DSM 44701T), isolated from a smear-ripened cheese.</title>
        <authorList>
            <consortium name="US DOE Joint Genome Institute (JGI-PGF)"/>
            <person name="Walter F."/>
            <person name="Albersmeier A."/>
            <person name="Kalinowski J."/>
            <person name="Ruckert C."/>
        </authorList>
    </citation>
    <scope>NUCLEOTIDE SEQUENCE</scope>
    <source>
        <strain evidence="4">CGMCC 1.15290</strain>
    </source>
</reference>
<dbReference type="AlphaFoldDB" id="A0A917J1I8"/>
<gene>
    <name evidence="4" type="ORF">GCM10011379_26850</name>
</gene>
<dbReference type="GO" id="GO:0000156">
    <property type="term" value="F:phosphorelay response regulator activity"/>
    <property type="evidence" value="ECO:0007669"/>
    <property type="project" value="InterPro"/>
</dbReference>
<dbReference type="Pfam" id="PF00072">
    <property type="entry name" value="Response_reg"/>
    <property type="match status" value="1"/>
</dbReference>
<feature type="domain" description="Response regulatory" evidence="2">
    <location>
        <begin position="15"/>
        <end position="127"/>
    </location>
</feature>
<dbReference type="SUPFAM" id="SSF52172">
    <property type="entry name" value="CheY-like"/>
    <property type="match status" value="1"/>
</dbReference>
<proteinExistence type="predicted"/>
<dbReference type="PROSITE" id="PS50110">
    <property type="entry name" value="RESPONSE_REGULATORY"/>
    <property type="match status" value="1"/>
</dbReference>
<dbReference type="InterPro" id="IPR007492">
    <property type="entry name" value="LytTR_DNA-bd_dom"/>
</dbReference>
<reference evidence="4" key="2">
    <citation type="submission" date="2020-09" db="EMBL/GenBank/DDBJ databases">
        <authorList>
            <person name="Sun Q."/>
            <person name="Zhou Y."/>
        </authorList>
    </citation>
    <scope>NUCLEOTIDE SEQUENCE</scope>
    <source>
        <strain evidence="4">CGMCC 1.15290</strain>
    </source>
</reference>
<dbReference type="Gene3D" id="2.40.50.1020">
    <property type="entry name" value="LytTr DNA-binding domain"/>
    <property type="match status" value="1"/>
</dbReference>
<dbReference type="SMART" id="SM00850">
    <property type="entry name" value="LytTR"/>
    <property type="match status" value="1"/>
</dbReference>
<accession>A0A917J1I8</accession>
<evidence type="ECO:0000256" key="1">
    <source>
        <dbReference type="PROSITE-ProRule" id="PRU00169"/>
    </source>
</evidence>
<keyword evidence="5" id="KW-1185">Reference proteome</keyword>
<dbReference type="InterPro" id="IPR046947">
    <property type="entry name" value="LytR-like"/>
</dbReference>
<sequence>MSSITFVNVFYLDMNTLIVDDNLVARSVLLKLCSQTRDFATVTDCGSADEALHILLNKPIDLLLLDIEMPGMSGLELAKSLGQKKPLIIFTTSKTEYAAEAFELNVVDYLVKPINTARFHQALEKVREVYDSKKEEVSYTQDEFIFIRDGNVVKQLKLDDLLFAEAMGDYVKLHTQEKFYAVHTTLKSVEQRLPASMFSRVHRSYLVAISKIESLQEGTLKVGKHNIPLADAYRKPLSIRMNII</sequence>
<organism evidence="4 5">
    <name type="scientific">Filimonas zeae</name>
    <dbReference type="NCBI Taxonomy" id="1737353"/>
    <lineage>
        <taxon>Bacteria</taxon>
        <taxon>Pseudomonadati</taxon>
        <taxon>Bacteroidota</taxon>
        <taxon>Chitinophagia</taxon>
        <taxon>Chitinophagales</taxon>
        <taxon>Chitinophagaceae</taxon>
        <taxon>Filimonas</taxon>
    </lineage>
</organism>
<dbReference type="Pfam" id="PF04397">
    <property type="entry name" value="LytTR"/>
    <property type="match status" value="1"/>
</dbReference>
<name>A0A917J1I8_9BACT</name>